<organism evidence="2 3">
    <name type="scientific">Vitis vinifera</name>
    <name type="common">Grape</name>
    <dbReference type="NCBI Taxonomy" id="29760"/>
    <lineage>
        <taxon>Eukaryota</taxon>
        <taxon>Viridiplantae</taxon>
        <taxon>Streptophyta</taxon>
        <taxon>Embryophyta</taxon>
        <taxon>Tracheophyta</taxon>
        <taxon>Spermatophyta</taxon>
        <taxon>Magnoliopsida</taxon>
        <taxon>eudicotyledons</taxon>
        <taxon>Gunneridae</taxon>
        <taxon>Pentapetalae</taxon>
        <taxon>rosids</taxon>
        <taxon>Vitales</taxon>
        <taxon>Vitaceae</taxon>
        <taxon>Viteae</taxon>
        <taxon>Vitis</taxon>
    </lineage>
</organism>
<dbReference type="AlphaFoldDB" id="A0A438DA50"/>
<protein>
    <submittedName>
        <fullName evidence="2">Copia protein</fullName>
    </submittedName>
</protein>
<comment type="caution">
    <text evidence="2">The sequence shown here is derived from an EMBL/GenBank/DDBJ whole genome shotgun (WGS) entry which is preliminary data.</text>
</comment>
<evidence type="ECO:0000313" key="3">
    <source>
        <dbReference type="Proteomes" id="UP000288805"/>
    </source>
</evidence>
<evidence type="ECO:0000259" key="1">
    <source>
        <dbReference type="Pfam" id="PF07727"/>
    </source>
</evidence>
<dbReference type="Pfam" id="PF07727">
    <property type="entry name" value="RVT_2"/>
    <property type="match status" value="1"/>
</dbReference>
<proteinExistence type="predicted"/>
<reference evidence="2 3" key="1">
    <citation type="journal article" date="2018" name="PLoS Genet.">
        <title>Population sequencing reveals clonal diversity and ancestral inbreeding in the grapevine cultivar Chardonnay.</title>
        <authorList>
            <person name="Roach M.J."/>
            <person name="Johnson D.L."/>
            <person name="Bohlmann J."/>
            <person name="van Vuuren H.J."/>
            <person name="Jones S.J."/>
            <person name="Pretorius I.S."/>
            <person name="Schmidt S.A."/>
            <person name="Borneman A.R."/>
        </authorList>
    </citation>
    <scope>NUCLEOTIDE SEQUENCE [LARGE SCALE GENOMIC DNA]</scope>
    <source>
        <strain evidence="3">cv. Chardonnay</strain>
        <tissue evidence="2">Leaf</tissue>
    </source>
</reference>
<dbReference type="Proteomes" id="UP000288805">
    <property type="component" value="Unassembled WGS sequence"/>
</dbReference>
<sequence>MEGFKMEMAIIEEMQALEKNEAWDIMAKLEGKTLVGYKWIFMVKYKANGSIERYKAMLVAKGYTQTYGIDYQEMFTPVAQLNTIRVLLSLTANLD</sequence>
<dbReference type="InterPro" id="IPR013103">
    <property type="entry name" value="RVT_2"/>
</dbReference>
<name>A0A438DA50_VITVI</name>
<accession>A0A438DA50</accession>
<feature type="domain" description="Reverse transcriptase Ty1/copia-type" evidence="1">
    <location>
        <begin position="20"/>
        <end position="93"/>
    </location>
</feature>
<dbReference type="EMBL" id="QGNW01001722">
    <property type="protein sequence ID" value="RVW32330.1"/>
    <property type="molecule type" value="Genomic_DNA"/>
</dbReference>
<evidence type="ECO:0000313" key="2">
    <source>
        <dbReference type="EMBL" id="RVW32330.1"/>
    </source>
</evidence>
<gene>
    <name evidence="2" type="primary">GIP_355</name>
    <name evidence="2" type="ORF">CK203_078926</name>
</gene>